<dbReference type="Gene3D" id="3.30.70.2430">
    <property type="match status" value="1"/>
</dbReference>
<sequence>NSNYGLAALRPNKMRLTADNVFGYVQEMSEKTGEFLEIVNYNIAGVQYAVAGTRAGLAALKADAEEKAPGQRAFIMIPGIDVPFHSSHLRDGVGDFREHLDSLIPETINLDILVDRYIPNLVARPFELTRDFVESITEVVSSPYIDEILADFDAAAADPQKLGRTLLIELLAWQFASPVRWIETQDLILRDLGVDRFVEVGVGSAPTLANMMGQTLRLPQYAGTPIEVLNVERDRPVVFATDEIVREVAADVVPEAEEAAPAKKSTAGPAPVVANAPTGDTVPVTAAPAPAPAAGAGTPDDIEFTPSDATEMLIAIWTKVRPDQMGATDSIETLVEGVSSRRNQLLLDLGVEFGLGAIDGAADAELSALKQTVTKMAKGYKAFGPVLGDAAADALRRITGPTGKKPNYISERVTGTWQLGQGWADHVVAEVVIGAREGASLRGGDLATLSPASPSNAGDLDALIDAAVQAVAARRGVAVGLPSAGGGAGGVVDSAALGEFAEQVTGKEGVLAETARTILSQLGISEIESENLEDEGDEYAALFDLVSRELGSDWPRQVAPSFNADKAVLLDDRWASAREDLTRVSLGELDAADVDVTGAGESVAKQAEYLGLTELAAQARDTDALQFSSDVAVVTGASPNSIAAGVVAELLQGGATVVVTTSNLSHSRLTYYKNLYATTARGTAALWVVPANLSSYADLDAVIEWIGNEQTATVNGQKKVLKKALIPTLLFPFAAPRVMGSLADAGPTAESQMRLLLWAVERLIAGLSEIGADTHVGKRLHVVLPGSPNRGRFGGDGAYGESKASLDALVTRWHAEPVWGDRTSLVHAFIGWVRGTGLMGGNDPLVETIESKGVRTFSNEEMAELLVSQITDEVRAAAAQSPVTVDYTGGLGESDVNISQLAAEAAAEAEAAGVDKQDVEEPRTLTALPTPYRRFEWTAPDFTGVTQKLEDMIVIVGAGELGPYGSARTRFDAELSGDLTAAGVIELAWTMGLIRWDNGAWYDNDENEIAEEDIHDRFHDEVLGKVGVRRYHDDFFMVDNLAPELTTVYLDKDLSFSVASKEEAKTFVDSEPDHTSAFYDEESGEWTVVRHAGSAVRVPRRTTMSRFVGGQIPEGFDPSVYGIPADMIDNLDRLALWNLVCTIDAFLSSGFTPAELLRDVHPARVSSTQGTGMGGVESMRSLYIDGLLAEPRANDILQEALPNVVAAHVMQSYVGGYGQMIHPVAACATAAVS</sequence>
<keyword evidence="1" id="KW-0808">Transferase</keyword>
<dbReference type="Gene3D" id="3.40.50.720">
    <property type="entry name" value="NAD(P)-binding Rossmann-like Domain"/>
    <property type="match status" value="1"/>
</dbReference>
<dbReference type="InterPro" id="IPR016035">
    <property type="entry name" value="Acyl_Trfase/lysoPLipase"/>
</dbReference>
<feature type="non-terminal residue" evidence="4">
    <location>
        <position position="1233"/>
    </location>
</feature>
<dbReference type="InterPro" id="IPR050830">
    <property type="entry name" value="Fungal_FAS"/>
</dbReference>
<dbReference type="Gene3D" id="3.90.25.70">
    <property type="match status" value="1"/>
</dbReference>
<dbReference type="InterPro" id="IPR036291">
    <property type="entry name" value="NAD(P)-bd_dom_sf"/>
</dbReference>
<dbReference type="PANTHER" id="PTHR10982:SF21">
    <property type="entry name" value="FATTY ACID SYNTHASE SUBUNIT BETA"/>
    <property type="match status" value="1"/>
</dbReference>
<dbReference type="PANTHER" id="PTHR10982">
    <property type="entry name" value="MALONYL COA-ACYL CARRIER PROTEIN TRANSACYLASE"/>
    <property type="match status" value="1"/>
</dbReference>
<organism evidence="4 5">
    <name type="scientific">Corynebacterium humireducens</name>
    <dbReference type="NCBI Taxonomy" id="1223514"/>
    <lineage>
        <taxon>Bacteria</taxon>
        <taxon>Bacillati</taxon>
        <taxon>Actinomycetota</taxon>
        <taxon>Actinomycetes</taxon>
        <taxon>Mycobacteriales</taxon>
        <taxon>Corynebacteriaceae</taxon>
        <taxon>Corynebacterium</taxon>
    </lineage>
</organism>
<dbReference type="Pfam" id="PF00109">
    <property type="entry name" value="ketoacyl-synt"/>
    <property type="match status" value="1"/>
</dbReference>
<gene>
    <name evidence="4" type="ORF">GX859_01650</name>
</gene>
<evidence type="ECO:0000313" key="5">
    <source>
        <dbReference type="Proteomes" id="UP000557899"/>
    </source>
</evidence>
<protein>
    <submittedName>
        <fullName evidence="4">3-oxoacyl-ACP synthase</fullName>
    </submittedName>
</protein>
<dbReference type="AlphaFoldDB" id="A0A7X6SVC4"/>
<dbReference type="InterPro" id="IPR014030">
    <property type="entry name" value="Ketoacyl_synth_N"/>
</dbReference>
<name>A0A7X6SVC4_9CORY</name>
<feature type="non-terminal residue" evidence="4">
    <location>
        <position position="1"/>
    </location>
</feature>
<evidence type="ECO:0000256" key="2">
    <source>
        <dbReference type="SAM" id="MobiDB-lite"/>
    </source>
</evidence>
<dbReference type="SUPFAM" id="SSF51735">
    <property type="entry name" value="NAD(P)-binding Rossmann-fold domains"/>
    <property type="match status" value="1"/>
</dbReference>
<dbReference type="SUPFAM" id="SSF53901">
    <property type="entry name" value="Thiolase-like"/>
    <property type="match status" value="1"/>
</dbReference>
<dbReference type="GO" id="GO:0016746">
    <property type="term" value="F:acyltransferase activity"/>
    <property type="evidence" value="ECO:0007669"/>
    <property type="project" value="InterPro"/>
</dbReference>
<evidence type="ECO:0000256" key="1">
    <source>
        <dbReference type="ARBA" id="ARBA00022679"/>
    </source>
</evidence>
<feature type="region of interest" description="Disordered" evidence="2">
    <location>
        <begin position="256"/>
        <end position="281"/>
    </location>
</feature>
<evidence type="ECO:0000259" key="3">
    <source>
        <dbReference type="Pfam" id="PF00109"/>
    </source>
</evidence>
<dbReference type="Proteomes" id="UP000557899">
    <property type="component" value="Unassembled WGS sequence"/>
</dbReference>
<dbReference type="Gene3D" id="6.10.140.1400">
    <property type="match status" value="1"/>
</dbReference>
<dbReference type="SUPFAM" id="SSF52151">
    <property type="entry name" value="FabD/lysophospholipase-like"/>
    <property type="match status" value="1"/>
</dbReference>
<reference evidence="4 5" key="1">
    <citation type="journal article" date="2020" name="Biotechnol. Biofuels">
        <title>New insights from the biogas microbiome by comprehensive genome-resolved metagenomics of nearly 1600 species originating from multiple anaerobic digesters.</title>
        <authorList>
            <person name="Campanaro S."/>
            <person name="Treu L."/>
            <person name="Rodriguez-R L.M."/>
            <person name="Kovalovszki A."/>
            <person name="Ziels R.M."/>
            <person name="Maus I."/>
            <person name="Zhu X."/>
            <person name="Kougias P.G."/>
            <person name="Basile A."/>
            <person name="Luo G."/>
            <person name="Schluter A."/>
            <person name="Konstantinidis K.T."/>
            <person name="Angelidaki I."/>
        </authorList>
    </citation>
    <scope>NUCLEOTIDE SEQUENCE [LARGE SCALE GENOMIC DNA]</scope>
    <source>
        <strain evidence="4">AS15tlH2ME_198</strain>
    </source>
</reference>
<feature type="domain" description="Beta-ketoacyl synthase-like N-terminal" evidence="3">
    <location>
        <begin position="1090"/>
        <end position="1232"/>
    </location>
</feature>
<dbReference type="InterPro" id="IPR016039">
    <property type="entry name" value="Thiolase-like"/>
</dbReference>
<dbReference type="CDD" id="cd08950">
    <property type="entry name" value="KR_fFAS_SDR_c_like"/>
    <property type="match status" value="1"/>
</dbReference>
<accession>A0A7X6SVC4</accession>
<comment type="caution">
    <text evidence="4">The sequence shown here is derived from an EMBL/GenBank/DDBJ whole genome shotgun (WGS) entry which is preliminary data.</text>
</comment>
<evidence type="ECO:0000313" key="4">
    <source>
        <dbReference type="EMBL" id="NLA54995.1"/>
    </source>
</evidence>
<proteinExistence type="predicted"/>
<dbReference type="Gene3D" id="3.40.47.10">
    <property type="match status" value="1"/>
</dbReference>
<dbReference type="EMBL" id="JAAZHI010000033">
    <property type="protein sequence ID" value="NLA54995.1"/>
    <property type="molecule type" value="Genomic_DNA"/>
</dbReference>